<dbReference type="OMA" id="MARWCIL"/>
<dbReference type="Proteomes" id="UP000295252">
    <property type="component" value="Chromosome I"/>
</dbReference>
<name>A0A068U6A5_COFCA</name>
<organism evidence="2 3">
    <name type="scientific">Coffea canephora</name>
    <name type="common">Robusta coffee</name>
    <dbReference type="NCBI Taxonomy" id="49390"/>
    <lineage>
        <taxon>Eukaryota</taxon>
        <taxon>Viridiplantae</taxon>
        <taxon>Streptophyta</taxon>
        <taxon>Embryophyta</taxon>
        <taxon>Tracheophyta</taxon>
        <taxon>Spermatophyta</taxon>
        <taxon>Magnoliopsida</taxon>
        <taxon>eudicotyledons</taxon>
        <taxon>Gunneridae</taxon>
        <taxon>Pentapetalae</taxon>
        <taxon>asterids</taxon>
        <taxon>lamiids</taxon>
        <taxon>Gentianales</taxon>
        <taxon>Rubiaceae</taxon>
        <taxon>Ixoroideae</taxon>
        <taxon>Gardenieae complex</taxon>
        <taxon>Bertiereae - Coffeeae clade</taxon>
        <taxon>Coffeeae</taxon>
        <taxon>Coffea</taxon>
    </lineage>
</organism>
<dbReference type="AlphaFoldDB" id="A0A068U6A5"/>
<gene>
    <name evidence="2" type="ORF">GSCOC_T00016329001</name>
</gene>
<reference evidence="3" key="1">
    <citation type="journal article" date="2014" name="Science">
        <title>The coffee genome provides insight into the convergent evolution of caffeine biosynthesis.</title>
        <authorList>
            <person name="Denoeud F."/>
            <person name="Carretero-Paulet L."/>
            <person name="Dereeper A."/>
            <person name="Droc G."/>
            <person name="Guyot R."/>
            <person name="Pietrella M."/>
            <person name="Zheng C."/>
            <person name="Alberti A."/>
            <person name="Anthony F."/>
            <person name="Aprea G."/>
            <person name="Aury J.M."/>
            <person name="Bento P."/>
            <person name="Bernard M."/>
            <person name="Bocs S."/>
            <person name="Campa C."/>
            <person name="Cenci A."/>
            <person name="Combes M.C."/>
            <person name="Crouzillat D."/>
            <person name="Da Silva C."/>
            <person name="Daddiego L."/>
            <person name="De Bellis F."/>
            <person name="Dussert S."/>
            <person name="Garsmeur O."/>
            <person name="Gayraud T."/>
            <person name="Guignon V."/>
            <person name="Jahn K."/>
            <person name="Jamilloux V."/>
            <person name="Joet T."/>
            <person name="Labadie K."/>
            <person name="Lan T."/>
            <person name="Leclercq J."/>
            <person name="Lepelley M."/>
            <person name="Leroy T."/>
            <person name="Li L.T."/>
            <person name="Librado P."/>
            <person name="Lopez L."/>
            <person name="Munoz A."/>
            <person name="Noel B."/>
            <person name="Pallavicini A."/>
            <person name="Perrotta G."/>
            <person name="Poncet V."/>
            <person name="Pot D."/>
            <person name="Priyono X."/>
            <person name="Rigoreau M."/>
            <person name="Rouard M."/>
            <person name="Rozas J."/>
            <person name="Tranchant-Dubreuil C."/>
            <person name="VanBuren R."/>
            <person name="Zhang Q."/>
            <person name="Andrade A.C."/>
            <person name="Argout X."/>
            <person name="Bertrand B."/>
            <person name="de Kochko A."/>
            <person name="Graziosi G."/>
            <person name="Henry R.J."/>
            <person name="Jayarama X."/>
            <person name="Ming R."/>
            <person name="Nagai C."/>
            <person name="Rounsley S."/>
            <person name="Sankoff D."/>
            <person name="Giuliano G."/>
            <person name="Albert V.A."/>
            <person name="Wincker P."/>
            <person name="Lashermes P."/>
        </authorList>
    </citation>
    <scope>NUCLEOTIDE SEQUENCE [LARGE SCALE GENOMIC DNA]</scope>
    <source>
        <strain evidence="3">cv. DH200-94</strain>
    </source>
</reference>
<dbReference type="Gramene" id="CDP03837">
    <property type="protein sequence ID" value="CDP03837"/>
    <property type="gene ID" value="GSCOC_T00016329001"/>
</dbReference>
<accession>A0A068U6A5</accession>
<feature type="chain" id="PRO_5001657659" evidence="1">
    <location>
        <begin position="21"/>
        <end position="116"/>
    </location>
</feature>
<evidence type="ECO:0000256" key="1">
    <source>
        <dbReference type="SAM" id="SignalP"/>
    </source>
</evidence>
<keyword evidence="3" id="KW-1185">Reference proteome</keyword>
<dbReference type="PANTHER" id="PTHR34463">
    <property type="entry name" value="GLYCINE-RICH PROTEIN"/>
    <property type="match status" value="1"/>
</dbReference>
<proteinExistence type="predicted"/>
<dbReference type="InParanoid" id="A0A068U6A5"/>
<feature type="signal peptide" evidence="1">
    <location>
        <begin position="1"/>
        <end position="20"/>
    </location>
</feature>
<dbReference type="PANTHER" id="PTHR34463:SF11">
    <property type="entry name" value="GLYCINE-RICH PROTEIN LIKE"/>
    <property type="match status" value="1"/>
</dbReference>
<dbReference type="EMBL" id="HG739095">
    <property type="protein sequence ID" value="CDP03837.1"/>
    <property type="molecule type" value="Genomic_DNA"/>
</dbReference>
<keyword evidence="1" id="KW-0732">Signal</keyword>
<evidence type="ECO:0000313" key="3">
    <source>
        <dbReference type="Proteomes" id="UP000295252"/>
    </source>
</evidence>
<evidence type="ECO:0000313" key="2">
    <source>
        <dbReference type="EMBL" id="CDP03837.1"/>
    </source>
</evidence>
<sequence>MARWFVMLFVLALVVAQTGAARDIPNDKGGLADQKNFFNYGGVGGFNGIGSNGLPFGGVGGAVGGGGLGGTGGGLGGIIGTGGLGGLGGSGGGVVPVGGVVGGVVPGGGSGNLPSP</sequence>
<protein>
    <submittedName>
        <fullName evidence="2">Uncharacterized protein</fullName>
    </submittedName>
</protein>